<evidence type="ECO:0000313" key="9">
    <source>
        <dbReference type="Proteomes" id="UP000037035"/>
    </source>
</evidence>
<dbReference type="Proteomes" id="UP000037035">
    <property type="component" value="Unassembled WGS sequence"/>
</dbReference>
<evidence type="ECO:0000256" key="4">
    <source>
        <dbReference type="ARBA" id="ARBA00022801"/>
    </source>
</evidence>
<dbReference type="SUPFAM" id="SSF51445">
    <property type="entry name" value="(Trans)glycosidases"/>
    <property type="match status" value="1"/>
</dbReference>
<accession>A0A0L6UEF3</accession>
<keyword evidence="9" id="KW-1185">Reference proteome</keyword>
<gene>
    <name evidence="8" type="ORF">VP01_70g10</name>
</gene>
<dbReference type="InterPro" id="IPR001547">
    <property type="entry name" value="Glyco_hydro_5"/>
</dbReference>
<evidence type="ECO:0000256" key="6">
    <source>
        <dbReference type="RuleBase" id="RU361153"/>
    </source>
</evidence>
<dbReference type="VEuPathDB" id="FungiDB:VP01_70g10"/>
<proteinExistence type="inferred from homology"/>
<keyword evidence="5 6" id="KW-0326">Glycosidase</keyword>
<dbReference type="AlphaFoldDB" id="A0A0L6UEF3"/>
<evidence type="ECO:0000313" key="8">
    <source>
        <dbReference type="EMBL" id="KNZ46642.1"/>
    </source>
</evidence>
<dbReference type="GO" id="GO:0009251">
    <property type="term" value="P:glucan catabolic process"/>
    <property type="evidence" value="ECO:0007669"/>
    <property type="project" value="TreeGrafter"/>
</dbReference>
<reference evidence="8 9" key="1">
    <citation type="submission" date="2015-08" db="EMBL/GenBank/DDBJ databases">
        <title>Next Generation Sequencing and Analysis of the Genome of Puccinia sorghi L Schw, the Causal Agent of Maize Common Rust.</title>
        <authorList>
            <person name="Rochi L."/>
            <person name="Burguener G."/>
            <person name="Darino M."/>
            <person name="Turjanski A."/>
            <person name="Kreff E."/>
            <person name="Dieguez M.J."/>
            <person name="Sacco F."/>
        </authorList>
    </citation>
    <scope>NUCLEOTIDE SEQUENCE [LARGE SCALE GENOMIC DNA]</scope>
    <source>
        <strain evidence="8 9">RO10H11247</strain>
    </source>
</reference>
<comment type="similarity">
    <text evidence="2 6">Belongs to the glycosyl hydrolase 5 (cellulase A) family.</text>
</comment>
<evidence type="ECO:0000259" key="7">
    <source>
        <dbReference type="Pfam" id="PF00150"/>
    </source>
</evidence>
<comment type="caution">
    <text evidence="8">The sequence shown here is derived from an EMBL/GenBank/DDBJ whole genome shotgun (WGS) entry which is preliminary data.</text>
</comment>
<protein>
    <recommendedName>
        <fullName evidence="3">cellulase</fullName>
        <ecNumber evidence="3">3.2.1.4</ecNumber>
    </recommendedName>
</protein>
<comment type="catalytic activity">
    <reaction evidence="1">
        <text>Endohydrolysis of (1-&gt;4)-beta-D-glucosidic linkages in cellulose, lichenin and cereal beta-D-glucans.</text>
        <dbReference type="EC" id="3.2.1.4"/>
    </reaction>
</comment>
<evidence type="ECO:0000256" key="1">
    <source>
        <dbReference type="ARBA" id="ARBA00000966"/>
    </source>
</evidence>
<dbReference type="PANTHER" id="PTHR34142">
    <property type="entry name" value="ENDO-BETA-1,4-GLUCANASE A"/>
    <property type="match status" value="1"/>
</dbReference>
<dbReference type="OrthoDB" id="5823761at2759"/>
<dbReference type="InterPro" id="IPR017853">
    <property type="entry name" value="GH"/>
</dbReference>
<evidence type="ECO:0000256" key="2">
    <source>
        <dbReference type="ARBA" id="ARBA00005641"/>
    </source>
</evidence>
<keyword evidence="4 6" id="KW-0378">Hydrolase</keyword>
<dbReference type="EC" id="3.2.1.4" evidence="3"/>
<name>A0A0L6UEF3_9BASI</name>
<dbReference type="GO" id="GO:0008810">
    <property type="term" value="F:cellulase activity"/>
    <property type="evidence" value="ECO:0007669"/>
    <property type="project" value="UniProtKB-EC"/>
</dbReference>
<sequence>MQTTGALNQAPMVPPPITQIEHFRSQNVNAFRIPICWQRMQPKIMGELDPEYLKLLSQYVDHALASNASVIIDLHNYGRRDGKVIGEAGDLPSDSLVDIWRRLAQEFKRYYEVSFGIMNEPHDVNEDVWHGTLQAVVTAIRKTGATNKILLSADNWSHLETFANSYPGISSIQNPDGSSTGLIFELHEYFDSDSSGSNPECTVPHTKDLKEVVTLLASEKRQAVITEFGGGNNPDCASVLAQFVQEANQNGEWVDQSNINVVKKLFGAGGKTKRARRRH</sequence>
<evidence type="ECO:0000256" key="5">
    <source>
        <dbReference type="ARBA" id="ARBA00023295"/>
    </source>
</evidence>
<dbReference type="Pfam" id="PF00150">
    <property type="entry name" value="Cellulase"/>
    <property type="match status" value="1"/>
</dbReference>
<dbReference type="STRING" id="27349.A0A0L6UEF3"/>
<dbReference type="PANTHER" id="PTHR34142:SF1">
    <property type="entry name" value="GLYCOSIDE HYDROLASE FAMILY 5 DOMAIN-CONTAINING PROTEIN"/>
    <property type="match status" value="1"/>
</dbReference>
<feature type="domain" description="Glycoside hydrolase family 5" evidence="7">
    <location>
        <begin position="20"/>
        <end position="251"/>
    </location>
</feature>
<evidence type="ECO:0000256" key="3">
    <source>
        <dbReference type="ARBA" id="ARBA00012601"/>
    </source>
</evidence>
<organism evidence="8 9">
    <name type="scientific">Puccinia sorghi</name>
    <dbReference type="NCBI Taxonomy" id="27349"/>
    <lineage>
        <taxon>Eukaryota</taxon>
        <taxon>Fungi</taxon>
        <taxon>Dikarya</taxon>
        <taxon>Basidiomycota</taxon>
        <taxon>Pucciniomycotina</taxon>
        <taxon>Pucciniomycetes</taxon>
        <taxon>Pucciniales</taxon>
        <taxon>Pucciniaceae</taxon>
        <taxon>Puccinia</taxon>
    </lineage>
</organism>
<dbReference type="Gene3D" id="3.20.20.80">
    <property type="entry name" value="Glycosidases"/>
    <property type="match status" value="1"/>
</dbReference>
<dbReference type="EMBL" id="LAVV01012495">
    <property type="protein sequence ID" value="KNZ46642.1"/>
    <property type="molecule type" value="Genomic_DNA"/>
</dbReference>